<proteinExistence type="predicted"/>
<dbReference type="InterPro" id="IPR014710">
    <property type="entry name" value="RmlC-like_jellyroll"/>
</dbReference>
<protein>
    <recommendedName>
        <fullName evidence="1">Cyclic nucleotide-binding domain-containing protein</fullName>
    </recommendedName>
</protein>
<gene>
    <name evidence="2" type="ORF">SMTD_LOCUS3789</name>
</gene>
<sequence length="49" mass="5520">MRIADALEAQYHSAGDCIIRQGELADSFFLIQSGKVRKFIYEINCSVLV</sequence>
<reference evidence="2 3" key="1">
    <citation type="submission" date="2018-11" db="EMBL/GenBank/DDBJ databases">
        <authorList>
            <consortium name="Pathogen Informatics"/>
        </authorList>
    </citation>
    <scope>NUCLEOTIDE SEQUENCE [LARGE SCALE GENOMIC DNA]</scope>
    <source>
        <strain>Denwood</strain>
        <strain evidence="3">Zambia</strain>
    </source>
</reference>
<dbReference type="PROSITE" id="PS50042">
    <property type="entry name" value="CNMP_BINDING_3"/>
    <property type="match status" value="1"/>
</dbReference>
<feature type="domain" description="Cyclic nucleotide-binding" evidence="1">
    <location>
        <begin position="1"/>
        <end position="49"/>
    </location>
</feature>
<keyword evidence="3" id="KW-1185">Reference proteome</keyword>
<dbReference type="SUPFAM" id="SSF51206">
    <property type="entry name" value="cAMP-binding domain-like"/>
    <property type="match status" value="1"/>
</dbReference>
<dbReference type="EMBL" id="UZAL01007952">
    <property type="protein sequence ID" value="VDO99144.1"/>
    <property type="molecule type" value="Genomic_DNA"/>
</dbReference>
<dbReference type="PROSITE" id="PS00888">
    <property type="entry name" value="CNMP_BINDING_1"/>
    <property type="match status" value="1"/>
</dbReference>
<organism evidence="2 3">
    <name type="scientific">Schistosoma mattheei</name>
    <dbReference type="NCBI Taxonomy" id="31246"/>
    <lineage>
        <taxon>Eukaryota</taxon>
        <taxon>Metazoa</taxon>
        <taxon>Spiralia</taxon>
        <taxon>Lophotrochozoa</taxon>
        <taxon>Platyhelminthes</taxon>
        <taxon>Trematoda</taxon>
        <taxon>Digenea</taxon>
        <taxon>Strigeidida</taxon>
        <taxon>Schistosomatoidea</taxon>
        <taxon>Schistosomatidae</taxon>
        <taxon>Schistosoma</taxon>
    </lineage>
</organism>
<dbReference type="CDD" id="cd00038">
    <property type="entry name" value="CAP_ED"/>
    <property type="match status" value="1"/>
</dbReference>
<evidence type="ECO:0000259" key="1">
    <source>
        <dbReference type="PROSITE" id="PS50042"/>
    </source>
</evidence>
<dbReference type="Gene3D" id="2.60.120.10">
    <property type="entry name" value="Jelly Rolls"/>
    <property type="match status" value="1"/>
</dbReference>
<dbReference type="InterPro" id="IPR000595">
    <property type="entry name" value="cNMP-bd_dom"/>
</dbReference>
<dbReference type="AlphaFoldDB" id="A0A3P8AUB3"/>
<evidence type="ECO:0000313" key="2">
    <source>
        <dbReference type="EMBL" id="VDO99144.1"/>
    </source>
</evidence>
<accession>A0A3P8AUB3</accession>
<evidence type="ECO:0000313" key="3">
    <source>
        <dbReference type="Proteomes" id="UP000269396"/>
    </source>
</evidence>
<dbReference type="InterPro" id="IPR018488">
    <property type="entry name" value="cNMP-bd_CS"/>
</dbReference>
<dbReference type="Proteomes" id="UP000269396">
    <property type="component" value="Unassembled WGS sequence"/>
</dbReference>
<dbReference type="InterPro" id="IPR018490">
    <property type="entry name" value="cNMP-bd_dom_sf"/>
</dbReference>
<name>A0A3P8AUB3_9TREM</name>